<dbReference type="PROSITE" id="PS00152">
    <property type="entry name" value="ATPASE_ALPHA_BETA"/>
    <property type="match status" value="1"/>
</dbReference>
<keyword evidence="15" id="KW-1006">Bacterial flagellum protein export</keyword>
<dbReference type="GO" id="GO:0030254">
    <property type="term" value="P:protein secretion by the type III secretion system"/>
    <property type="evidence" value="ECO:0007669"/>
    <property type="project" value="InterPro"/>
</dbReference>
<keyword evidence="19" id="KW-0966">Cell projection</keyword>
<dbReference type="FunFam" id="3.40.50.12240:FF:000002">
    <property type="entry name" value="Flagellum-specific ATP synthase FliI"/>
    <property type="match status" value="1"/>
</dbReference>
<dbReference type="Pfam" id="PF00006">
    <property type="entry name" value="ATP-synt_ab"/>
    <property type="match status" value="1"/>
</dbReference>
<proteinExistence type="inferred from homology"/>
<evidence type="ECO:0000256" key="16">
    <source>
        <dbReference type="ARBA" id="ARBA00023310"/>
    </source>
</evidence>
<keyword evidence="11" id="KW-0067">ATP-binding</keyword>
<dbReference type="KEGG" id="cmet:K6K41_21035"/>
<keyword evidence="8" id="KW-0547">Nucleotide-binding</keyword>
<evidence type="ECO:0000256" key="13">
    <source>
        <dbReference type="ARBA" id="ARBA00022967"/>
    </source>
</evidence>
<keyword evidence="19" id="KW-0282">Flagellum</keyword>
<keyword evidence="14" id="KW-0406">Ion transport</keyword>
<dbReference type="GO" id="GO:0030257">
    <property type="term" value="C:type III protein secretion system complex"/>
    <property type="evidence" value="ECO:0007669"/>
    <property type="project" value="InterPro"/>
</dbReference>
<evidence type="ECO:0000256" key="5">
    <source>
        <dbReference type="ARBA" id="ARBA00020580"/>
    </source>
</evidence>
<dbReference type="CDD" id="cd01136">
    <property type="entry name" value="ATPase_flagellum-secretory_path_III"/>
    <property type="match status" value="1"/>
</dbReference>
<evidence type="ECO:0000256" key="8">
    <source>
        <dbReference type="ARBA" id="ARBA00022741"/>
    </source>
</evidence>
<dbReference type="GO" id="GO:0005737">
    <property type="term" value="C:cytoplasm"/>
    <property type="evidence" value="ECO:0007669"/>
    <property type="project" value="UniProtKB-SubCell"/>
</dbReference>
<dbReference type="AlphaFoldDB" id="A0A9E6UPK3"/>
<dbReference type="GO" id="GO:0046933">
    <property type="term" value="F:proton-transporting ATP synthase activity, rotational mechanism"/>
    <property type="evidence" value="ECO:0007669"/>
    <property type="project" value="TreeGrafter"/>
</dbReference>
<dbReference type="InterPro" id="IPR050053">
    <property type="entry name" value="ATPase_alpha/beta_chains"/>
</dbReference>
<keyword evidence="9" id="KW-0375">Hydrogen ion transport</keyword>
<evidence type="ECO:0000256" key="9">
    <source>
        <dbReference type="ARBA" id="ARBA00022781"/>
    </source>
</evidence>
<dbReference type="EC" id="7.1.2.2" evidence="4"/>
<reference evidence="19" key="1">
    <citation type="submission" date="2021-08" db="EMBL/GenBank/DDBJ databases">
        <authorList>
            <person name="Zhang H."/>
            <person name="Xu M."/>
            <person name="Yu Z."/>
            <person name="Yang L."/>
            <person name="Cai Y."/>
        </authorList>
    </citation>
    <scope>NUCLEOTIDE SEQUENCE</scope>
    <source>
        <strain evidence="19">CHL1</strain>
    </source>
</reference>
<dbReference type="EMBL" id="CP081869">
    <property type="protein sequence ID" value="QZO02476.1"/>
    <property type="molecule type" value="Genomic_DNA"/>
</dbReference>
<dbReference type="GO" id="GO:0044781">
    <property type="term" value="P:bacterial-type flagellum organization"/>
    <property type="evidence" value="ECO:0007669"/>
    <property type="project" value="UniProtKB-KW"/>
</dbReference>
<evidence type="ECO:0000256" key="17">
    <source>
        <dbReference type="ARBA" id="ARBA00034006"/>
    </source>
</evidence>
<dbReference type="GO" id="GO:0016887">
    <property type="term" value="F:ATP hydrolysis activity"/>
    <property type="evidence" value="ECO:0007669"/>
    <property type="project" value="InterPro"/>
</dbReference>
<dbReference type="NCBIfam" id="TIGR03498">
    <property type="entry name" value="FliI_clade3"/>
    <property type="match status" value="1"/>
</dbReference>
<dbReference type="InterPro" id="IPR020003">
    <property type="entry name" value="ATPase_a/bsu_AS"/>
</dbReference>
<evidence type="ECO:0000313" key="19">
    <source>
        <dbReference type="EMBL" id="QZO02476.1"/>
    </source>
</evidence>
<dbReference type="InterPro" id="IPR003593">
    <property type="entry name" value="AAA+_ATPase"/>
</dbReference>
<evidence type="ECO:0000256" key="7">
    <source>
        <dbReference type="ARBA" id="ARBA00022490"/>
    </source>
</evidence>
<sequence length="444" mass="47463">MTALGGLLKNLESAPDREVYGRVVGVRGLLVEIAGPLGAMAIGGRVVIEGQDGRETPCEVLGFEGERALVMPFAPLEGVRRGCRAIVGSTEPGVRPSPRWLGRVVDAMGTPIDGLGPIDQGPTVYPYRASPPPAHARKRVGAPLDLGVRAINTFLTCCRGQRMGVFAGSGVGKSVLLAMLARNTQCDVAVIGLVGERGREVQEFLQDDLGEAGLKRSVVVVATSDEPALKRRQAAYLTLALAEYFRDQGQDVLCMMDSVTRFAMAQREIGLSIGEPPTAKGYTPTVFAELPRLLERAGPGTGEGTATGLFTVLVDGDDHNEPVADAVRGILDGHIVMERSIAERGRYPAINVLKSVSRTMPKSTPETERPVVARARRTMATYSDMEELIRLGAYRPGSSPEVDESIDLNGPLEAFLKQGKEEATGLGDCYAQLRTILGVSDTER</sequence>
<keyword evidence="13" id="KW-1278">Translocase</keyword>
<evidence type="ECO:0000256" key="14">
    <source>
        <dbReference type="ARBA" id="ARBA00023065"/>
    </source>
</evidence>
<comment type="subcellular location">
    <subcellularLocation>
        <location evidence="2">Cytoplasm</location>
    </subcellularLocation>
</comment>
<organism evidence="19 20">
    <name type="scientific">Chenggangzhangella methanolivorans</name>
    <dbReference type="NCBI Taxonomy" id="1437009"/>
    <lineage>
        <taxon>Bacteria</taxon>
        <taxon>Pseudomonadati</taxon>
        <taxon>Pseudomonadota</taxon>
        <taxon>Alphaproteobacteria</taxon>
        <taxon>Hyphomicrobiales</taxon>
        <taxon>Methylopilaceae</taxon>
        <taxon>Chenggangzhangella</taxon>
    </lineage>
</organism>
<dbReference type="Proteomes" id="UP000825701">
    <property type="component" value="Chromosome"/>
</dbReference>
<evidence type="ECO:0000256" key="6">
    <source>
        <dbReference type="ARBA" id="ARBA00022448"/>
    </source>
</evidence>
<evidence type="ECO:0000256" key="11">
    <source>
        <dbReference type="ARBA" id="ARBA00022840"/>
    </source>
</evidence>
<keyword evidence="19" id="KW-0969">Cilium</keyword>
<keyword evidence="6" id="KW-0813">Transport</keyword>
<dbReference type="PANTHER" id="PTHR15184">
    <property type="entry name" value="ATP SYNTHASE"/>
    <property type="match status" value="1"/>
</dbReference>
<dbReference type="RefSeq" id="WP_261405814.1">
    <property type="nucleotide sequence ID" value="NZ_CP081869.1"/>
</dbReference>
<dbReference type="GO" id="GO:0009288">
    <property type="term" value="C:bacterial-type flagellum"/>
    <property type="evidence" value="ECO:0007669"/>
    <property type="project" value="InterPro"/>
</dbReference>
<evidence type="ECO:0000259" key="18">
    <source>
        <dbReference type="SMART" id="SM00382"/>
    </source>
</evidence>
<dbReference type="InterPro" id="IPR000194">
    <property type="entry name" value="ATPase_F1/V1/A1_a/bsu_nucl-bd"/>
</dbReference>
<dbReference type="InterPro" id="IPR027417">
    <property type="entry name" value="P-loop_NTPase"/>
</dbReference>
<keyword evidence="20" id="KW-1185">Reference proteome</keyword>
<dbReference type="GO" id="GO:0008564">
    <property type="term" value="F:protein-exporting ATPase activity"/>
    <property type="evidence" value="ECO:0007669"/>
    <property type="project" value="UniProtKB-EC"/>
</dbReference>
<dbReference type="CDD" id="cd18114">
    <property type="entry name" value="ATP-synt_flagellum-secretory_path_III_C"/>
    <property type="match status" value="1"/>
</dbReference>
<keyword evidence="10" id="KW-1005">Bacterial flagellum biogenesis</keyword>
<dbReference type="Pfam" id="PF18269">
    <property type="entry name" value="T3SS_ATPase_C"/>
    <property type="match status" value="1"/>
</dbReference>
<dbReference type="InterPro" id="IPR005714">
    <property type="entry name" value="ATPase_T3SS_FliI/YscN"/>
</dbReference>
<dbReference type="SUPFAM" id="SSF52540">
    <property type="entry name" value="P-loop containing nucleoside triphosphate hydrolases"/>
    <property type="match status" value="1"/>
</dbReference>
<gene>
    <name evidence="19" type="primary">fliI</name>
    <name evidence="19" type="ORF">K6K41_21035</name>
</gene>
<name>A0A9E6UPK3_9HYPH</name>
<dbReference type="InterPro" id="IPR040627">
    <property type="entry name" value="T3SS_ATPase_C"/>
</dbReference>
<evidence type="ECO:0000256" key="10">
    <source>
        <dbReference type="ARBA" id="ARBA00022795"/>
    </source>
</evidence>
<evidence type="ECO:0000256" key="4">
    <source>
        <dbReference type="ARBA" id="ARBA00012473"/>
    </source>
</evidence>
<evidence type="ECO:0000256" key="2">
    <source>
        <dbReference type="ARBA" id="ARBA00004496"/>
    </source>
</evidence>
<dbReference type="GO" id="GO:0005524">
    <property type="term" value="F:ATP binding"/>
    <property type="evidence" value="ECO:0007669"/>
    <property type="project" value="UniProtKB-KW"/>
</dbReference>
<dbReference type="SMART" id="SM00382">
    <property type="entry name" value="AAA"/>
    <property type="match status" value="1"/>
</dbReference>
<keyword evidence="12" id="KW-0653">Protein transport</keyword>
<dbReference type="InterPro" id="IPR004100">
    <property type="entry name" value="ATPase_F1/V1/A1_a/bsu_N"/>
</dbReference>
<protein>
    <recommendedName>
        <fullName evidence="5">Flagellum-specific ATP synthase</fullName>
        <ecNumber evidence="4">7.1.2.2</ecNumber>
    </recommendedName>
</protein>
<evidence type="ECO:0000256" key="12">
    <source>
        <dbReference type="ARBA" id="ARBA00022927"/>
    </source>
</evidence>
<feature type="domain" description="AAA+ ATPase" evidence="18">
    <location>
        <begin position="159"/>
        <end position="342"/>
    </location>
</feature>
<comment type="catalytic activity">
    <reaction evidence="17">
        <text>ATP + H2O + cellular proteinSide 1 = ADP + phosphate + cellular proteinSide 2.</text>
        <dbReference type="EC" id="7.4.2.8"/>
    </reaction>
</comment>
<evidence type="ECO:0000313" key="20">
    <source>
        <dbReference type="Proteomes" id="UP000825701"/>
    </source>
</evidence>
<evidence type="ECO:0000256" key="1">
    <source>
        <dbReference type="ARBA" id="ARBA00003290"/>
    </source>
</evidence>
<keyword evidence="7" id="KW-0963">Cytoplasm</keyword>
<comment type="function">
    <text evidence="1">Probable catalytic subunit of a protein translocase for flagellum-specific export, or a proton translocase involved in local circuits at the flagellum.</text>
</comment>
<dbReference type="NCBIfam" id="TIGR01026">
    <property type="entry name" value="fliI_yscN"/>
    <property type="match status" value="1"/>
</dbReference>
<accession>A0A9E6UPK3</accession>
<dbReference type="InterPro" id="IPR022426">
    <property type="entry name" value="FliI_clade3"/>
</dbReference>
<evidence type="ECO:0000256" key="15">
    <source>
        <dbReference type="ARBA" id="ARBA00023225"/>
    </source>
</evidence>
<keyword evidence="16" id="KW-0066">ATP synthesis</keyword>
<comment type="similarity">
    <text evidence="3">Belongs to the ATPase alpha/beta chains family.</text>
</comment>
<dbReference type="Gene3D" id="3.40.50.12240">
    <property type="match status" value="1"/>
</dbReference>
<dbReference type="Pfam" id="PF02874">
    <property type="entry name" value="ATP-synt_ab_N"/>
    <property type="match status" value="1"/>
</dbReference>
<evidence type="ECO:0000256" key="3">
    <source>
        <dbReference type="ARBA" id="ARBA00008936"/>
    </source>
</evidence>
<dbReference type="PANTHER" id="PTHR15184:SF9">
    <property type="entry name" value="SPI-1 TYPE 3 SECRETION SYSTEM ATPASE"/>
    <property type="match status" value="1"/>
</dbReference>